<protein>
    <recommendedName>
        <fullName evidence="2">Beta-glucuronidase C-terminal domain-containing protein</fullName>
    </recommendedName>
</protein>
<feature type="domain" description="Beta-glucuronidase C-terminal" evidence="2">
    <location>
        <begin position="443"/>
        <end position="561"/>
    </location>
</feature>
<dbReference type="PANTHER" id="PTHR36183">
    <property type="entry name" value="BETA-GLUCURONIDASE"/>
    <property type="match status" value="1"/>
</dbReference>
<dbReference type="InterPro" id="IPR017853">
    <property type="entry name" value="GH"/>
</dbReference>
<name>A0A439D1Q4_9PEZI</name>
<dbReference type="InterPro" id="IPR052974">
    <property type="entry name" value="GH79_Enzymes"/>
</dbReference>
<evidence type="ECO:0000313" key="3">
    <source>
        <dbReference type="EMBL" id="RWA08340.1"/>
    </source>
</evidence>
<dbReference type="PANTHER" id="PTHR36183:SF2">
    <property type="entry name" value="BETA-GLUCURONIDASE C-TERMINAL DOMAIN-CONTAINING PROTEIN"/>
    <property type="match status" value="1"/>
</dbReference>
<organism evidence="3 4">
    <name type="scientific">Xylaria grammica</name>
    <dbReference type="NCBI Taxonomy" id="363999"/>
    <lineage>
        <taxon>Eukaryota</taxon>
        <taxon>Fungi</taxon>
        <taxon>Dikarya</taxon>
        <taxon>Ascomycota</taxon>
        <taxon>Pezizomycotina</taxon>
        <taxon>Sordariomycetes</taxon>
        <taxon>Xylariomycetidae</taxon>
        <taxon>Xylariales</taxon>
        <taxon>Xylariaceae</taxon>
        <taxon>Xylaria</taxon>
    </lineage>
</organism>
<evidence type="ECO:0000259" key="2">
    <source>
        <dbReference type="Pfam" id="PF16862"/>
    </source>
</evidence>
<sequence length="567" mass="61191">MTPFLFLLALSSSVTAKIVSNVSYASISADIVLGQPLDGFVSFSIEFASFPDFAGKLCPIYDVILIIGRTTHKVVGNASNPNKFSNNLLNNLGYLIGTKPYIRVGGNTQDYAIYNPNLTIALNGTVNATRSPDYPTTIEIGPSYFESYSTWPNVKFTHGFNMGGNHDSRQWATLLETAAIACKTLGKDKLNWWEYGNEPDLFATSAQGPVRPSNYNESDYVSEWLAATRAIKGVLAETCPDMLSNETYGYLAPSFAGVSNHLKAARTWADGLDTDGTVRFFSSHNYISGATSPGVTLQGTLMNHTRTRSSVDAHVSEFAAIAAAAPGLVQILGETNSLYNQGKPGLSNSFGAALWGIDFNLYCASVGIGRVHMHMGTNYRYASWQPITTDLAIVGTKAPYYGNVAVAAFLGNLRIEPVRVAHLELGHSGGNGTETDVGVKDSAYAAYVDNALTRIMVINMRAYNYTLDGAGDLDTRNPASRKTRTYNFGVEGFEDGREAVVRRLYANGSDAITGITWDGVSYNYELELGKPVRLTNVTTGEKVSVRDGAIEVAVPDSQAVVLDFSAV</sequence>
<dbReference type="Pfam" id="PF16862">
    <property type="entry name" value="Glyco_hydro_79C"/>
    <property type="match status" value="1"/>
</dbReference>
<dbReference type="SUPFAM" id="SSF51445">
    <property type="entry name" value="(Trans)glycosidases"/>
    <property type="match status" value="1"/>
</dbReference>
<accession>A0A439D1Q4</accession>
<evidence type="ECO:0000313" key="4">
    <source>
        <dbReference type="Proteomes" id="UP000286045"/>
    </source>
</evidence>
<evidence type="ECO:0000256" key="1">
    <source>
        <dbReference type="SAM" id="SignalP"/>
    </source>
</evidence>
<proteinExistence type="predicted"/>
<reference evidence="3 4" key="1">
    <citation type="submission" date="2018-12" db="EMBL/GenBank/DDBJ databases">
        <title>Draft genome sequence of Xylaria grammica IHI A82.</title>
        <authorList>
            <person name="Buettner E."/>
            <person name="Kellner H."/>
        </authorList>
    </citation>
    <scope>NUCLEOTIDE SEQUENCE [LARGE SCALE GENOMIC DNA]</scope>
    <source>
        <strain evidence="3 4">IHI A82</strain>
    </source>
</reference>
<gene>
    <name evidence="3" type="ORF">EKO27_g6756</name>
</gene>
<dbReference type="InterPro" id="IPR031728">
    <property type="entry name" value="GlcAase_C"/>
</dbReference>
<dbReference type="EMBL" id="RYZI01000205">
    <property type="protein sequence ID" value="RWA08340.1"/>
    <property type="molecule type" value="Genomic_DNA"/>
</dbReference>
<feature type="signal peptide" evidence="1">
    <location>
        <begin position="1"/>
        <end position="16"/>
    </location>
</feature>
<dbReference type="AlphaFoldDB" id="A0A439D1Q4"/>
<keyword evidence="4" id="KW-1185">Reference proteome</keyword>
<dbReference type="Proteomes" id="UP000286045">
    <property type="component" value="Unassembled WGS sequence"/>
</dbReference>
<comment type="caution">
    <text evidence="3">The sequence shown here is derived from an EMBL/GenBank/DDBJ whole genome shotgun (WGS) entry which is preliminary data.</text>
</comment>
<dbReference type="Gene3D" id="3.20.20.80">
    <property type="entry name" value="Glycosidases"/>
    <property type="match status" value="1"/>
</dbReference>
<feature type="chain" id="PRO_5019041913" description="Beta-glucuronidase C-terminal domain-containing protein" evidence="1">
    <location>
        <begin position="17"/>
        <end position="567"/>
    </location>
</feature>
<keyword evidence="1" id="KW-0732">Signal</keyword>